<accession>A0A6N8JM91</accession>
<dbReference type="InterPro" id="IPR050289">
    <property type="entry name" value="TorD/DmsD_chaperones"/>
</dbReference>
<dbReference type="InterPro" id="IPR020945">
    <property type="entry name" value="DMSO/NO3_reduct_chaperone"/>
</dbReference>
<dbReference type="OrthoDB" id="9795302at2"/>
<dbReference type="PANTHER" id="PTHR34227:SF1">
    <property type="entry name" value="DIMETHYL SULFOXIDE REDUCTASE CHAPERONE-RELATED"/>
    <property type="match status" value="1"/>
</dbReference>
<reference evidence="2 3" key="1">
    <citation type="submission" date="2019-12" db="EMBL/GenBank/DDBJ databases">
        <title>Microbes associate with the intestines of laboratory mice.</title>
        <authorList>
            <person name="Navarre W."/>
            <person name="Wong E."/>
        </authorList>
    </citation>
    <scope>NUCLEOTIDE SEQUENCE [LARGE SCALE GENOMIC DNA]</scope>
    <source>
        <strain evidence="2 3">NM66_B29</strain>
    </source>
</reference>
<dbReference type="PANTHER" id="PTHR34227">
    <property type="entry name" value="CHAPERONE PROTEIN YCDY"/>
    <property type="match status" value="1"/>
</dbReference>
<gene>
    <name evidence="2" type="ORF">GKZ27_05890</name>
</gene>
<comment type="caution">
    <text evidence="2">The sequence shown here is derived from an EMBL/GenBank/DDBJ whole genome shotgun (WGS) entry which is preliminary data.</text>
</comment>
<keyword evidence="1" id="KW-0143">Chaperone</keyword>
<dbReference type="RefSeq" id="WP_160345856.1">
    <property type="nucleotide sequence ID" value="NZ_WSRR01000011.1"/>
</dbReference>
<evidence type="ECO:0000313" key="3">
    <source>
        <dbReference type="Proteomes" id="UP000463388"/>
    </source>
</evidence>
<proteinExistence type="predicted"/>
<sequence>MNTPLHPEELAAAEVCFASVGALLYAEPSVETVAEAVASRQFAEAPYAADNAWACRGLEQLDQWGAEAAEAAGAQTAGDAGTPEALDPAATAALLAASPAFVERVDALRREWLRLFVGLGTPEASCLESFYVEPNSHMFGQNTLAVRAAYKRHGLQVERLHAEPDDHLGLMLGFVAHLIAAERAALEAGDADRAAALADEQRVFLADHILPWLAVWHYAVAKHGRTAYFRGVGDFTFGLAACYAERFNIRFDEEARVFKQRR</sequence>
<evidence type="ECO:0000313" key="2">
    <source>
        <dbReference type="EMBL" id="MVX60988.1"/>
    </source>
</evidence>
<dbReference type="SUPFAM" id="SSF89155">
    <property type="entry name" value="TorD-like"/>
    <property type="match status" value="1"/>
</dbReference>
<keyword evidence="3" id="KW-1185">Reference proteome</keyword>
<dbReference type="AlphaFoldDB" id="A0A6N8JM91"/>
<dbReference type="Pfam" id="PF02613">
    <property type="entry name" value="Nitrate_red_del"/>
    <property type="match status" value="1"/>
</dbReference>
<dbReference type="InterPro" id="IPR036411">
    <property type="entry name" value="TorD-like_sf"/>
</dbReference>
<evidence type="ECO:0000256" key="1">
    <source>
        <dbReference type="ARBA" id="ARBA00023186"/>
    </source>
</evidence>
<dbReference type="EMBL" id="WSRR01000011">
    <property type="protein sequence ID" value="MVX60988.1"/>
    <property type="molecule type" value="Genomic_DNA"/>
</dbReference>
<organism evidence="2 3">
    <name type="scientific">Adlercreutzia mucosicola</name>
    <dbReference type="NCBI Taxonomy" id="580026"/>
    <lineage>
        <taxon>Bacteria</taxon>
        <taxon>Bacillati</taxon>
        <taxon>Actinomycetota</taxon>
        <taxon>Coriobacteriia</taxon>
        <taxon>Eggerthellales</taxon>
        <taxon>Eggerthellaceae</taxon>
        <taxon>Adlercreutzia</taxon>
    </lineage>
</organism>
<protein>
    <submittedName>
        <fullName evidence="2">Molecular chaperone TorD</fullName>
    </submittedName>
</protein>
<dbReference type="Gene3D" id="1.10.3480.10">
    <property type="entry name" value="TorD-like"/>
    <property type="match status" value="1"/>
</dbReference>
<dbReference type="Proteomes" id="UP000463388">
    <property type="component" value="Unassembled WGS sequence"/>
</dbReference>
<name>A0A6N8JM91_9ACTN</name>